<reference evidence="2 3" key="2">
    <citation type="journal article" date="2013" name="Plant Cell Physiol.">
        <title>Rice Annotation Project Database (RAP-DB): an integrative and interactive database for rice genomics.</title>
        <authorList>
            <person name="Sakai H."/>
            <person name="Lee S.S."/>
            <person name="Tanaka T."/>
            <person name="Numa H."/>
            <person name="Kim J."/>
            <person name="Kawahara Y."/>
            <person name="Wakimoto H."/>
            <person name="Yang C.C."/>
            <person name="Iwamoto M."/>
            <person name="Abe T."/>
            <person name="Yamada Y."/>
            <person name="Muto A."/>
            <person name="Inokuchi H."/>
            <person name="Ikemura T."/>
            <person name="Matsumoto T."/>
            <person name="Sasaki T."/>
            <person name="Itoh T."/>
        </authorList>
    </citation>
    <scope>NUCLEOTIDE SEQUENCE [LARGE SCALE GENOMIC DNA]</scope>
    <source>
        <strain evidence="3">cv. Nipponbare</strain>
    </source>
</reference>
<accession>A0A0P0Y1P6</accession>
<feature type="non-terminal residue" evidence="2">
    <location>
        <position position="314"/>
    </location>
</feature>
<dbReference type="AlphaFoldDB" id="A0A0P0Y1P6"/>
<dbReference type="STRING" id="39947.A0A0P0Y1P6"/>
<evidence type="ECO:0000256" key="1">
    <source>
        <dbReference type="SAM" id="MobiDB-lite"/>
    </source>
</evidence>
<dbReference type="EMBL" id="AP014967">
    <property type="protein sequence ID" value="BAT13696.1"/>
    <property type="molecule type" value="Genomic_DNA"/>
</dbReference>
<evidence type="ECO:0000313" key="3">
    <source>
        <dbReference type="Proteomes" id="UP000059680"/>
    </source>
</evidence>
<dbReference type="Gramene" id="Os11t0303300-00">
    <property type="protein sequence ID" value="Os11t0303300-00"/>
    <property type="gene ID" value="Os11g0303300"/>
</dbReference>
<feature type="region of interest" description="Disordered" evidence="1">
    <location>
        <begin position="32"/>
        <end position="178"/>
    </location>
</feature>
<protein>
    <submittedName>
        <fullName evidence="2">Os11g0303300 protein</fullName>
    </submittedName>
</protein>
<feature type="compositionally biased region" description="Basic residues" evidence="1">
    <location>
        <begin position="148"/>
        <end position="161"/>
    </location>
</feature>
<feature type="compositionally biased region" description="Basic residues" evidence="1">
    <location>
        <begin position="244"/>
        <end position="261"/>
    </location>
</feature>
<dbReference type="OMA" id="FRHECIS"/>
<dbReference type="InParanoid" id="A0A0P0Y1P6"/>
<dbReference type="PaxDb" id="39947-A0A0P0Y1P6"/>
<sequence length="314" mass="34893">KPKGLLFITLVIAPESDRRSIGSNAIISIVQAQRRSRADRNGSIRSGSKHVGPDRRRDAANAGRAVAPHPLLPHLHDSPVRRPPRHPHRHPPPRRRRLAARPRHRAVPPHGQAPLPPPPHAAAGPLRHLRLRRCRDDVPSHPGLLLPRGRRRRRRARRRRPPQPGAPRARLDVEALPRHRGGARRLVQGGLPGSVAAVAVRARPRRDTSREHSEAWPGGCGAVPGRPEGVRRLRVRRGSPGVPRRVRRRRVADRLRRRRRHGGEGHRRGLPARQVLDLARVVGDVPADGVVEYVAGDMFDFIPPSCTIGATRTA</sequence>
<feature type="region of interest" description="Disordered" evidence="1">
    <location>
        <begin position="239"/>
        <end position="268"/>
    </location>
</feature>
<evidence type="ECO:0000313" key="2">
    <source>
        <dbReference type="EMBL" id="BAT13696.1"/>
    </source>
</evidence>
<dbReference type="Proteomes" id="UP000059680">
    <property type="component" value="Chromosome 11"/>
</dbReference>
<keyword evidence="3" id="KW-1185">Reference proteome</keyword>
<feature type="compositionally biased region" description="Low complexity" evidence="1">
    <location>
        <begin position="60"/>
        <end position="73"/>
    </location>
</feature>
<reference evidence="2 3" key="3">
    <citation type="journal article" date="2013" name="Rice">
        <title>Improvement of the Oryza sativa Nipponbare reference genome using next generation sequence and optical map data.</title>
        <authorList>
            <person name="Kawahara Y."/>
            <person name="de la Bastide M."/>
            <person name="Hamilton J.P."/>
            <person name="Kanamori H."/>
            <person name="McCombie W.R."/>
            <person name="Ouyang S."/>
            <person name="Schwartz D.C."/>
            <person name="Tanaka T."/>
            <person name="Wu J."/>
            <person name="Zhou S."/>
            <person name="Childs K.L."/>
            <person name="Davidson R.M."/>
            <person name="Lin H."/>
            <person name="Quesada-Ocampo L."/>
            <person name="Vaillancourt B."/>
            <person name="Sakai H."/>
            <person name="Lee S.S."/>
            <person name="Kim J."/>
            <person name="Numa H."/>
            <person name="Itoh T."/>
            <person name="Buell C.R."/>
            <person name="Matsumoto T."/>
        </authorList>
    </citation>
    <scope>NUCLEOTIDE SEQUENCE [LARGE SCALE GENOMIC DNA]</scope>
    <source>
        <strain evidence="3">cv. Nipponbare</strain>
    </source>
</reference>
<name>A0A0P0Y1P6_ORYSJ</name>
<proteinExistence type="predicted"/>
<organism evidence="2 3">
    <name type="scientific">Oryza sativa subsp. japonica</name>
    <name type="common">Rice</name>
    <dbReference type="NCBI Taxonomy" id="39947"/>
    <lineage>
        <taxon>Eukaryota</taxon>
        <taxon>Viridiplantae</taxon>
        <taxon>Streptophyta</taxon>
        <taxon>Embryophyta</taxon>
        <taxon>Tracheophyta</taxon>
        <taxon>Spermatophyta</taxon>
        <taxon>Magnoliopsida</taxon>
        <taxon>Liliopsida</taxon>
        <taxon>Poales</taxon>
        <taxon>Poaceae</taxon>
        <taxon>BOP clade</taxon>
        <taxon>Oryzoideae</taxon>
        <taxon>Oryzeae</taxon>
        <taxon>Oryzinae</taxon>
        <taxon>Oryza</taxon>
        <taxon>Oryza sativa</taxon>
    </lineage>
</organism>
<gene>
    <name evidence="2" type="ordered locus">Os11g0303300</name>
    <name evidence="2" type="ORF">OSNPB_110303300</name>
</gene>
<reference evidence="3" key="1">
    <citation type="journal article" date="2005" name="Nature">
        <title>The map-based sequence of the rice genome.</title>
        <authorList>
            <consortium name="International rice genome sequencing project (IRGSP)"/>
            <person name="Matsumoto T."/>
            <person name="Wu J."/>
            <person name="Kanamori H."/>
            <person name="Katayose Y."/>
            <person name="Fujisawa M."/>
            <person name="Namiki N."/>
            <person name="Mizuno H."/>
            <person name="Yamamoto K."/>
            <person name="Antonio B.A."/>
            <person name="Baba T."/>
            <person name="Sakata K."/>
            <person name="Nagamura Y."/>
            <person name="Aoki H."/>
            <person name="Arikawa K."/>
            <person name="Arita K."/>
            <person name="Bito T."/>
            <person name="Chiden Y."/>
            <person name="Fujitsuka N."/>
            <person name="Fukunaka R."/>
            <person name="Hamada M."/>
            <person name="Harada C."/>
            <person name="Hayashi A."/>
            <person name="Hijishita S."/>
            <person name="Honda M."/>
            <person name="Hosokawa S."/>
            <person name="Ichikawa Y."/>
            <person name="Idonuma A."/>
            <person name="Iijima M."/>
            <person name="Ikeda M."/>
            <person name="Ikeno M."/>
            <person name="Ito K."/>
            <person name="Ito S."/>
            <person name="Ito T."/>
            <person name="Ito Y."/>
            <person name="Ito Y."/>
            <person name="Iwabuchi A."/>
            <person name="Kamiya K."/>
            <person name="Karasawa W."/>
            <person name="Kurita K."/>
            <person name="Katagiri S."/>
            <person name="Kikuta A."/>
            <person name="Kobayashi H."/>
            <person name="Kobayashi N."/>
            <person name="Machita K."/>
            <person name="Maehara T."/>
            <person name="Masukawa M."/>
            <person name="Mizubayashi T."/>
            <person name="Mukai Y."/>
            <person name="Nagasaki H."/>
            <person name="Nagata Y."/>
            <person name="Naito S."/>
            <person name="Nakashima M."/>
            <person name="Nakama Y."/>
            <person name="Nakamichi Y."/>
            <person name="Nakamura M."/>
            <person name="Meguro A."/>
            <person name="Negishi M."/>
            <person name="Ohta I."/>
            <person name="Ohta T."/>
            <person name="Okamoto M."/>
            <person name="Ono N."/>
            <person name="Saji S."/>
            <person name="Sakaguchi M."/>
            <person name="Sakai K."/>
            <person name="Shibata M."/>
            <person name="Shimokawa T."/>
            <person name="Song J."/>
            <person name="Takazaki Y."/>
            <person name="Terasawa K."/>
            <person name="Tsugane M."/>
            <person name="Tsuji K."/>
            <person name="Ueda S."/>
            <person name="Waki K."/>
            <person name="Yamagata H."/>
            <person name="Yamamoto M."/>
            <person name="Yamamoto S."/>
            <person name="Yamane H."/>
            <person name="Yoshiki S."/>
            <person name="Yoshihara R."/>
            <person name="Yukawa K."/>
            <person name="Zhong H."/>
            <person name="Yano M."/>
            <person name="Yuan Q."/>
            <person name="Ouyang S."/>
            <person name="Liu J."/>
            <person name="Jones K.M."/>
            <person name="Gansberger K."/>
            <person name="Moffat K."/>
            <person name="Hill J."/>
            <person name="Bera J."/>
            <person name="Fadrosh D."/>
            <person name="Jin S."/>
            <person name="Johri S."/>
            <person name="Kim M."/>
            <person name="Overton L."/>
            <person name="Reardon M."/>
            <person name="Tsitrin T."/>
            <person name="Vuong H."/>
            <person name="Weaver B."/>
            <person name="Ciecko A."/>
            <person name="Tallon L."/>
            <person name="Jackson J."/>
            <person name="Pai G."/>
            <person name="Aken S.V."/>
            <person name="Utterback T."/>
            <person name="Reidmuller S."/>
            <person name="Feldblyum T."/>
            <person name="Hsiao J."/>
            <person name="Zismann V."/>
            <person name="Iobst S."/>
            <person name="de Vazeille A.R."/>
            <person name="Buell C.R."/>
            <person name="Ying K."/>
            <person name="Li Y."/>
            <person name="Lu T."/>
            <person name="Huang Y."/>
            <person name="Zhao Q."/>
            <person name="Feng Q."/>
            <person name="Zhang L."/>
            <person name="Zhu J."/>
            <person name="Weng Q."/>
            <person name="Mu J."/>
            <person name="Lu Y."/>
            <person name="Fan D."/>
            <person name="Liu Y."/>
            <person name="Guan J."/>
            <person name="Zhang Y."/>
            <person name="Yu S."/>
            <person name="Liu X."/>
            <person name="Zhang Y."/>
            <person name="Hong G."/>
            <person name="Han B."/>
            <person name="Choisne N."/>
            <person name="Demange N."/>
            <person name="Orjeda G."/>
            <person name="Samain S."/>
            <person name="Cattolico L."/>
            <person name="Pelletier E."/>
            <person name="Couloux A."/>
            <person name="Segurens B."/>
            <person name="Wincker P."/>
            <person name="D'Hont A."/>
            <person name="Scarpelli C."/>
            <person name="Weissenbach J."/>
            <person name="Salanoubat M."/>
            <person name="Quetier F."/>
            <person name="Yu Y."/>
            <person name="Kim H.R."/>
            <person name="Rambo T."/>
            <person name="Currie J."/>
            <person name="Collura K."/>
            <person name="Luo M."/>
            <person name="Yang T."/>
            <person name="Ammiraju J.S.S."/>
            <person name="Engler F."/>
            <person name="Soderlund C."/>
            <person name="Wing R.A."/>
            <person name="Palmer L.E."/>
            <person name="de la Bastide M."/>
            <person name="Spiegel L."/>
            <person name="Nascimento L."/>
            <person name="Zutavern T."/>
            <person name="O'Shaughnessy A."/>
            <person name="Dike S."/>
            <person name="Dedhia N."/>
            <person name="Preston R."/>
            <person name="Balija V."/>
            <person name="McCombie W.R."/>
            <person name="Chow T."/>
            <person name="Chen H."/>
            <person name="Chung M."/>
            <person name="Chen C."/>
            <person name="Shaw J."/>
            <person name="Wu H."/>
            <person name="Hsiao K."/>
            <person name="Chao Y."/>
            <person name="Chu M."/>
            <person name="Cheng C."/>
            <person name="Hour A."/>
            <person name="Lee P."/>
            <person name="Lin S."/>
            <person name="Lin Y."/>
            <person name="Liou J."/>
            <person name="Liu S."/>
            <person name="Hsing Y."/>
            <person name="Raghuvanshi S."/>
            <person name="Mohanty A."/>
            <person name="Bharti A.K."/>
            <person name="Gaur A."/>
            <person name="Gupta V."/>
            <person name="Kumar D."/>
            <person name="Ravi V."/>
            <person name="Vij S."/>
            <person name="Kapur A."/>
            <person name="Khurana P."/>
            <person name="Khurana P."/>
            <person name="Khurana J.P."/>
            <person name="Tyagi A.K."/>
            <person name="Gaikwad K."/>
            <person name="Singh A."/>
            <person name="Dalal V."/>
            <person name="Srivastava S."/>
            <person name="Dixit A."/>
            <person name="Pal A.K."/>
            <person name="Ghazi I.A."/>
            <person name="Yadav M."/>
            <person name="Pandit A."/>
            <person name="Bhargava A."/>
            <person name="Sureshbabu K."/>
            <person name="Batra K."/>
            <person name="Sharma T.R."/>
            <person name="Mohapatra T."/>
            <person name="Singh N.K."/>
            <person name="Messing J."/>
            <person name="Nelson A.B."/>
            <person name="Fuks G."/>
            <person name="Kavchok S."/>
            <person name="Keizer G."/>
            <person name="Linton E."/>
            <person name="Llaca V."/>
            <person name="Song R."/>
            <person name="Tanyolac B."/>
            <person name="Young S."/>
            <person name="Ho-Il K."/>
            <person name="Hahn J.H."/>
            <person name="Sangsakoo G."/>
            <person name="Vanavichit A."/>
            <person name="de Mattos Luiz.A.T."/>
            <person name="Zimmer P.D."/>
            <person name="Malone G."/>
            <person name="Dellagostin O."/>
            <person name="de Oliveira A.C."/>
            <person name="Bevan M."/>
            <person name="Bancroft I."/>
            <person name="Minx P."/>
            <person name="Cordum H."/>
            <person name="Wilson R."/>
            <person name="Cheng Z."/>
            <person name="Jin W."/>
            <person name="Jiang J."/>
            <person name="Leong S.A."/>
            <person name="Iwama H."/>
            <person name="Gojobori T."/>
            <person name="Itoh T."/>
            <person name="Niimura Y."/>
            <person name="Fujii Y."/>
            <person name="Habara T."/>
            <person name="Sakai H."/>
            <person name="Sato Y."/>
            <person name="Wilson G."/>
            <person name="Kumar K."/>
            <person name="McCouch S."/>
            <person name="Juretic N."/>
            <person name="Hoen D."/>
            <person name="Wright S."/>
            <person name="Bruskiewich R."/>
            <person name="Bureau T."/>
            <person name="Miyao A."/>
            <person name="Hirochika H."/>
            <person name="Nishikawa T."/>
            <person name="Kadowaki K."/>
            <person name="Sugiura M."/>
            <person name="Burr B."/>
            <person name="Sasaki T."/>
        </authorList>
    </citation>
    <scope>NUCLEOTIDE SEQUENCE [LARGE SCALE GENOMIC DNA]</scope>
    <source>
        <strain evidence="3">cv. Nipponbare</strain>
    </source>
</reference>
<feature type="compositionally biased region" description="Basic residues" evidence="1">
    <location>
        <begin position="82"/>
        <end position="107"/>
    </location>
</feature>